<evidence type="ECO:0000256" key="1">
    <source>
        <dbReference type="ARBA" id="ARBA00006586"/>
    </source>
</evidence>
<evidence type="ECO:0000256" key="2">
    <source>
        <dbReference type="ARBA" id="ARBA00022801"/>
    </source>
</evidence>
<dbReference type="PANTHER" id="PTHR34218">
    <property type="entry name" value="PEPTIDASE S45 PENICILLIN AMIDASE"/>
    <property type="match status" value="1"/>
</dbReference>
<dbReference type="CDD" id="cd03747">
    <property type="entry name" value="Ntn_PGA_like"/>
    <property type="match status" value="1"/>
</dbReference>
<comment type="cofactor">
    <cofactor evidence="5">
        <name>Ca(2+)</name>
        <dbReference type="ChEBI" id="CHEBI:29108"/>
    </cofactor>
    <text evidence="5">Binds 1 Ca(2+) ion per dimer.</text>
</comment>
<feature type="active site" description="Nucleophile" evidence="4">
    <location>
        <position position="261"/>
    </location>
</feature>
<dbReference type="OrthoDB" id="9759796at2"/>
<evidence type="ECO:0000313" key="7">
    <source>
        <dbReference type="EMBL" id="AIC93632.1"/>
    </source>
</evidence>
<reference evidence="7 8" key="1">
    <citation type="journal article" date="2014" name="Gene">
        <title>A comparative genomic analysis of the alkalitolerant soil bacterium Bacillus lehensis G1.</title>
        <authorList>
            <person name="Noor Y.M."/>
            <person name="Samsulrizal N.H."/>
            <person name="Jema'on N.A."/>
            <person name="Low K.O."/>
            <person name="Ramli A.N."/>
            <person name="Alias N.I."/>
            <person name="Damis S.I."/>
            <person name="Fuzi S.F."/>
            <person name="Isa M.N."/>
            <person name="Murad A.M."/>
            <person name="Raih M.F."/>
            <person name="Bakar F.D."/>
            <person name="Najimudin N."/>
            <person name="Mahadi N.M."/>
            <person name="Illias R.M."/>
        </authorList>
    </citation>
    <scope>NUCLEOTIDE SEQUENCE [LARGE SCALE GENOMIC DNA]</scope>
    <source>
        <strain evidence="7 8">G1</strain>
    </source>
</reference>
<dbReference type="GO" id="GO:0017000">
    <property type="term" value="P:antibiotic biosynthetic process"/>
    <property type="evidence" value="ECO:0007669"/>
    <property type="project" value="InterPro"/>
</dbReference>
<dbReference type="HOGENOM" id="CLU_011790_0_1_9"/>
<dbReference type="PANTHER" id="PTHR34218:SF4">
    <property type="entry name" value="ACYL-HOMOSERINE LACTONE ACYLASE QUIP"/>
    <property type="match status" value="1"/>
</dbReference>
<accession>A0A060LU45</accession>
<name>A0A060LU45_9BACI</name>
<keyword evidence="8" id="KW-1185">Reference proteome</keyword>
<dbReference type="Gene3D" id="1.10.439.10">
    <property type="entry name" value="Penicillin Amidohydrolase, domain 1"/>
    <property type="match status" value="1"/>
</dbReference>
<evidence type="ECO:0000313" key="8">
    <source>
        <dbReference type="Proteomes" id="UP000027142"/>
    </source>
</evidence>
<dbReference type="InterPro" id="IPR043146">
    <property type="entry name" value="Penicillin_amidase_N_B-knob"/>
</dbReference>
<dbReference type="RefSeq" id="WP_038477945.1">
    <property type="nucleotide sequence ID" value="NZ_CP003923.1"/>
</dbReference>
<keyword evidence="6" id="KW-0812">Transmembrane</keyword>
<evidence type="ECO:0000256" key="6">
    <source>
        <dbReference type="SAM" id="Phobius"/>
    </source>
</evidence>
<dbReference type="Proteomes" id="UP000027142">
    <property type="component" value="Chromosome"/>
</dbReference>
<dbReference type="eggNOG" id="COG2366">
    <property type="taxonomic scope" value="Bacteria"/>
</dbReference>
<evidence type="ECO:0000256" key="3">
    <source>
        <dbReference type="ARBA" id="ARBA00023145"/>
    </source>
</evidence>
<dbReference type="Gene3D" id="3.60.20.10">
    <property type="entry name" value="Glutamine Phosphoribosylpyrophosphate, subunit 1, domain 1"/>
    <property type="match status" value="1"/>
</dbReference>
<dbReference type="AlphaFoldDB" id="A0A060LU45"/>
<keyword evidence="3" id="KW-0865">Zymogen</keyword>
<keyword evidence="5" id="KW-0479">Metal-binding</keyword>
<feature type="binding site" evidence="5">
    <location>
        <position position="333"/>
    </location>
    <ligand>
        <name>Ca(2+)</name>
        <dbReference type="ChEBI" id="CHEBI:29108"/>
    </ligand>
</feature>
<dbReference type="PATRIC" id="fig|1246626.3.peg.1033"/>
<dbReference type="GO" id="GO:0046872">
    <property type="term" value="F:metal ion binding"/>
    <property type="evidence" value="ECO:0007669"/>
    <property type="project" value="UniProtKB-KW"/>
</dbReference>
<dbReference type="STRING" id="1246626.BleG1_1029"/>
<feature type="transmembrane region" description="Helical" evidence="6">
    <location>
        <begin position="17"/>
        <end position="38"/>
    </location>
</feature>
<dbReference type="InterPro" id="IPR043147">
    <property type="entry name" value="Penicillin_amidase_A-knob"/>
</dbReference>
<evidence type="ECO:0000256" key="4">
    <source>
        <dbReference type="PIRSR" id="PIRSR001227-1"/>
    </source>
</evidence>
<proteinExistence type="inferred from homology"/>
<dbReference type="EMBL" id="CP003923">
    <property type="protein sequence ID" value="AIC93632.1"/>
    <property type="molecule type" value="Genomic_DNA"/>
</dbReference>
<evidence type="ECO:0000256" key="5">
    <source>
        <dbReference type="PIRSR" id="PIRSR001227-2"/>
    </source>
</evidence>
<dbReference type="SUPFAM" id="SSF56235">
    <property type="entry name" value="N-terminal nucleophile aminohydrolases (Ntn hydrolases)"/>
    <property type="match status" value="1"/>
</dbReference>
<dbReference type="Gene3D" id="2.30.120.10">
    <property type="match status" value="1"/>
</dbReference>
<keyword evidence="5" id="KW-0106">Calcium</keyword>
<sequence>METIKTKQPKRFPWKKTIFITLGGLIIVALTVVIWAYLQIQKPIPQKSGSLELNGLSAEVSVYRDDQGVPHIEAKNDHDLYFAQGFVTAQDRLFQMDLSRRQASGQLAEVIGESMLDQDRYFRTFGLRRAAEASEAAYDEETYSYLEAYAAGVNAFMKSAIDNGELPIEFRLAGYEPSPWEPLDSLTIGKYMAYDLSGNWQGQAFRHWLAQHVTEEEALDLMPVYPTDGPVILDLARSVPIDIETAFATTTNYLPHPFSGSNNWVLAGERTASGKPLLADDPHLGLATPSIWYETHLTSPSVNVTGVIFAGVPGIILGSNEDIAWGVTNVGPDVQQLYFEQRHPDHPSMFLYDDEWYEAEVITETILVADQEPYEHEITITKNGPLLSEYASFEEEAEYALSMRWTAHEATTELQAVLDFNRANNWDTFADALTSFQAPAQNFVFASKDGTIAYRANGLIPIRPDEDDALLPVPGWDPTYQWKGYIPWDELPTIINPESGIISTANNQIVGEDYPYHLTHTWAQPYRHQRIIDVLYASNEHTAEDMMNLQMDVVNLQAEEFVPILIEALEMSDLTDIEQQALTMLQSWNREDRKEEPGPLLFHFWMDGLTKQLFNDDIPTDLYGLFEGRANIVDEMIRAANEGQPGPWIEKAGGLETLAYESFQQAVERATELQGTTPDDWEWGAFHQVVFNHPLAAISPLNYLFNGSPLPVDGSRITVKAASYHTDTGVVTNGAGWRGVMDLEDLENTHHLVGPGQSGHVFSDSYHNQREAWVNGEYHVTSTNPTSYQSSHQHLTLLPQ</sequence>
<dbReference type="Pfam" id="PF01804">
    <property type="entry name" value="Penicil_amidase"/>
    <property type="match status" value="1"/>
</dbReference>
<comment type="similarity">
    <text evidence="1">Belongs to the peptidase S45 family.</text>
</comment>
<dbReference type="PIRSF" id="PIRSF001227">
    <property type="entry name" value="Pen_acylase"/>
    <property type="match status" value="1"/>
</dbReference>
<keyword evidence="2" id="KW-0378">Hydrolase</keyword>
<dbReference type="InterPro" id="IPR002692">
    <property type="entry name" value="S45"/>
</dbReference>
<dbReference type="Gene3D" id="1.10.1400.10">
    <property type="match status" value="1"/>
</dbReference>
<dbReference type="InterPro" id="IPR023343">
    <property type="entry name" value="Penicillin_amidase_dom1"/>
</dbReference>
<dbReference type="GO" id="GO:0016811">
    <property type="term" value="F:hydrolase activity, acting on carbon-nitrogen (but not peptide) bonds, in linear amides"/>
    <property type="evidence" value="ECO:0007669"/>
    <property type="project" value="InterPro"/>
</dbReference>
<keyword evidence="6" id="KW-0472">Membrane</keyword>
<dbReference type="InterPro" id="IPR014395">
    <property type="entry name" value="Pen/GL7ACA/AHL_acylase"/>
</dbReference>
<gene>
    <name evidence="7" type="ORF">BleG1_1029</name>
</gene>
<organism evidence="7 8">
    <name type="scientific">Shouchella lehensis G1</name>
    <dbReference type="NCBI Taxonomy" id="1246626"/>
    <lineage>
        <taxon>Bacteria</taxon>
        <taxon>Bacillati</taxon>
        <taxon>Bacillota</taxon>
        <taxon>Bacilli</taxon>
        <taxon>Bacillales</taxon>
        <taxon>Bacillaceae</taxon>
        <taxon>Shouchella</taxon>
    </lineage>
</organism>
<protein>
    <submittedName>
        <fullName evidence="7">Penicillin acylase</fullName>
    </submittedName>
</protein>
<dbReference type="KEGG" id="ble:BleG1_1029"/>
<keyword evidence="6" id="KW-1133">Transmembrane helix</keyword>
<dbReference type="MEROPS" id="S45.003"/>
<dbReference type="InterPro" id="IPR029055">
    <property type="entry name" value="Ntn_hydrolases_N"/>
</dbReference>